<dbReference type="SUPFAM" id="SSF90123">
    <property type="entry name" value="ABC transporter transmembrane region"/>
    <property type="match status" value="1"/>
</dbReference>
<feature type="domain" description="ABC transporter" evidence="8">
    <location>
        <begin position="347"/>
        <end position="568"/>
    </location>
</feature>
<feature type="domain" description="ABC transmembrane type-1" evidence="9">
    <location>
        <begin position="34"/>
        <end position="309"/>
    </location>
</feature>
<dbReference type="GO" id="GO:0005524">
    <property type="term" value="F:ATP binding"/>
    <property type="evidence" value="ECO:0007669"/>
    <property type="project" value="UniProtKB-KW"/>
</dbReference>
<dbReference type="InterPro" id="IPR027417">
    <property type="entry name" value="P-loop_NTPase"/>
</dbReference>
<reference evidence="10 11" key="1">
    <citation type="submission" date="2017-01" db="EMBL/GenBank/DDBJ databases">
        <title>Bacillus phylogenomics.</title>
        <authorList>
            <person name="Dunlap C."/>
        </authorList>
    </citation>
    <scope>NUCLEOTIDE SEQUENCE [LARGE SCALE GENOMIC DNA]</scope>
    <source>
        <strain evidence="10 11">NRRL B-41282</strain>
    </source>
</reference>
<comment type="caution">
    <text evidence="10">The sequence shown here is derived from an EMBL/GenBank/DDBJ whole genome shotgun (WGS) entry which is preliminary data.</text>
</comment>
<evidence type="ECO:0000256" key="2">
    <source>
        <dbReference type="ARBA" id="ARBA00022692"/>
    </source>
</evidence>
<dbReference type="AlphaFoldDB" id="A0A1R1Q723"/>
<keyword evidence="11" id="KW-1185">Reference proteome</keyword>
<dbReference type="InterPro" id="IPR039421">
    <property type="entry name" value="Type_1_exporter"/>
</dbReference>
<protein>
    <submittedName>
        <fullName evidence="10">Multidrug ABC transporter ATP-binding protein</fullName>
    </submittedName>
</protein>
<keyword evidence="4 10" id="KW-0067">ATP-binding</keyword>
<dbReference type="InterPro" id="IPR036640">
    <property type="entry name" value="ABC1_TM_sf"/>
</dbReference>
<dbReference type="InterPro" id="IPR003593">
    <property type="entry name" value="AAA+_ATPase"/>
</dbReference>
<comment type="subcellular location">
    <subcellularLocation>
        <location evidence="1">Cell membrane</location>
        <topology evidence="1">Multi-pass membrane protein</topology>
    </subcellularLocation>
</comment>
<keyword evidence="6 7" id="KW-0472">Membrane</keyword>
<evidence type="ECO:0000259" key="8">
    <source>
        <dbReference type="PROSITE" id="PS50893"/>
    </source>
</evidence>
<dbReference type="RefSeq" id="WP_076797493.1">
    <property type="nucleotide sequence ID" value="NZ_JARMMH010000013.1"/>
</dbReference>
<dbReference type="GO" id="GO:0005886">
    <property type="term" value="C:plasma membrane"/>
    <property type="evidence" value="ECO:0007669"/>
    <property type="project" value="UniProtKB-SubCell"/>
</dbReference>
<dbReference type="GO" id="GO:0016887">
    <property type="term" value="F:ATP hydrolysis activity"/>
    <property type="evidence" value="ECO:0007669"/>
    <property type="project" value="InterPro"/>
</dbReference>
<dbReference type="Proteomes" id="UP000187367">
    <property type="component" value="Unassembled WGS sequence"/>
</dbReference>
<dbReference type="InterPro" id="IPR011527">
    <property type="entry name" value="ABC1_TM_dom"/>
</dbReference>
<dbReference type="Pfam" id="PF00005">
    <property type="entry name" value="ABC_tran"/>
    <property type="match status" value="1"/>
</dbReference>
<dbReference type="InterPro" id="IPR003439">
    <property type="entry name" value="ABC_transporter-like_ATP-bd"/>
</dbReference>
<evidence type="ECO:0000256" key="5">
    <source>
        <dbReference type="ARBA" id="ARBA00022989"/>
    </source>
</evidence>
<dbReference type="Pfam" id="PF00664">
    <property type="entry name" value="ABC_membrane"/>
    <property type="match status" value="1"/>
</dbReference>
<evidence type="ECO:0000256" key="7">
    <source>
        <dbReference type="SAM" id="Phobius"/>
    </source>
</evidence>
<name>A0A1R1Q723_9BACI</name>
<dbReference type="EMBL" id="MTJL01000059">
    <property type="protein sequence ID" value="OMH98168.1"/>
    <property type="molecule type" value="Genomic_DNA"/>
</dbReference>
<proteinExistence type="predicted"/>
<evidence type="ECO:0000256" key="6">
    <source>
        <dbReference type="ARBA" id="ARBA00023136"/>
    </source>
</evidence>
<feature type="transmembrane region" description="Helical" evidence="7">
    <location>
        <begin position="253"/>
        <end position="280"/>
    </location>
</feature>
<gene>
    <name evidence="10" type="ORF">BW143_21895</name>
</gene>
<dbReference type="Gene3D" id="3.40.50.300">
    <property type="entry name" value="P-loop containing nucleotide triphosphate hydrolases"/>
    <property type="match status" value="1"/>
</dbReference>
<keyword evidence="2 7" id="KW-0812">Transmembrane</keyword>
<keyword evidence="5 7" id="KW-1133">Transmembrane helix</keyword>
<evidence type="ECO:0000256" key="1">
    <source>
        <dbReference type="ARBA" id="ARBA00004651"/>
    </source>
</evidence>
<sequence>MKKKSKRNDEDKVKYNELLTLIPYLKTSKAFLTFGIIGMIISSLITTPIPYIIGYIIDKIILLDKSYHELLKTIFLLTIIYFIHYIASIVYEYLFIRVQQNVVNEIRLSMISNLIEAPLFYINKKEKGYILGRISESGNISTLFSPNLLRTFSGVTDFFFSLFIMFNLSVKLSFVILSILPIYFLISKYSSRTISKSTTNVFETSAALSGEVYETLNGIEDIKMLNGKNIHIKKLTDKLKNVVKSSLKQSLHFIFFMQNIILTNNLITVLVLLFSGMLILQNQLTIGVYTSFSLYMAKLLATTQSLGSLDITLKPVCISIKRIKEFLDLNSENLETSQKLTEPIVTIEFKDVSFKYEKNSDLIFEHLNVKIESGDKVLIDGINGAGKSTFIKLLTGLYHPENGRILINNIDYALIDKKSIRDRIGIVSQNIFLFKGTVLENILYGQEEKTKDDVIELLNNYHLIEQLNRFDKGLDTEIIQDGSSVSGGQAQLIAFIRAILKKRDIIILDEATTNLHVETKDLMYELLQKNDLCNILIMISHQQEGLQFINKILELTHFKKKQHVRDDIF</sequence>
<dbReference type="CDD" id="cd07346">
    <property type="entry name" value="ABC_6TM_exporters"/>
    <property type="match status" value="1"/>
</dbReference>
<keyword evidence="3" id="KW-0547">Nucleotide-binding</keyword>
<evidence type="ECO:0000256" key="3">
    <source>
        <dbReference type="ARBA" id="ARBA00022741"/>
    </source>
</evidence>
<dbReference type="PROSITE" id="PS00211">
    <property type="entry name" value="ABC_TRANSPORTER_1"/>
    <property type="match status" value="1"/>
</dbReference>
<dbReference type="SUPFAM" id="SSF52540">
    <property type="entry name" value="P-loop containing nucleoside triphosphate hydrolases"/>
    <property type="match status" value="1"/>
</dbReference>
<evidence type="ECO:0000256" key="4">
    <source>
        <dbReference type="ARBA" id="ARBA00022840"/>
    </source>
</evidence>
<organism evidence="10 11">
    <name type="scientific">Bacillus swezeyi</name>
    <dbReference type="NCBI Taxonomy" id="1925020"/>
    <lineage>
        <taxon>Bacteria</taxon>
        <taxon>Bacillati</taxon>
        <taxon>Bacillota</taxon>
        <taxon>Bacilli</taxon>
        <taxon>Bacillales</taxon>
        <taxon>Bacillaceae</taxon>
        <taxon>Bacillus</taxon>
    </lineage>
</organism>
<evidence type="ECO:0000313" key="10">
    <source>
        <dbReference type="EMBL" id="OMH98168.1"/>
    </source>
</evidence>
<dbReference type="PANTHER" id="PTHR43394:SF1">
    <property type="entry name" value="ATP-BINDING CASSETTE SUB-FAMILY B MEMBER 10, MITOCHONDRIAL"/>
    <property type="match status" value="1"/>
</dbReference>
<dbReference type="InterPro" id="IPR017871">
    <property type="entry name" value="ABC_transporter-like_CS"/>
</dbReference>
<accession>A0A1R1Q723</accession>
<feature type="transmembrane region" description="Helical" evidence="7">
    <location>
        <begin position="73"/>
        <end position="94"/>
    </location>
</feature>
<feature type="transmembrane region" description="Helical" evidence="7">
    <location>
        <begin position="31"/>
        <end position="53"/>
    </location>
</feature>
<dbReference type="PANTHER" id="PTHR43394">
    <property type="entry name" value="ATP-DEPENDENT PERMEASE MDL1, MITOCHONDRIAL"/>
    <property type="match status" value="1"/>
</dbReference>
<feature type="transmembrane region" description="Helical" evidence="7">
    <location>
        <begin position="158"/>
        <end position="186"/>
    </location>
</feature>
<dbReference type="Gene3D" id="1.20.1560.10">
    <property type="entry name" value="ABC transporter type 1, transmembrane domain"/>
    <property type="match status" value="1"/>
</dbReference>
<dbReference type="GO" id="GO:0015421">
    <property type="term" value="F:ABC-type oligopeptide transporter activity"/>
    <property type="evidence" value="ECO:0007669"/>
    <property type="project" value="TreeGrafter"/>
</dbReference>
<evidence type="ECO:0000313" key="11">
    <source>
        <dbReference type="Proteomes" id="UP000187367"/>
    </source>
</evidence>
<evidence type="ECO:0000259" key="9">
    <source>
        <dbReference type="PROSITE" id="PS50929"/>
    </source>
</evidence>
<dbReference type="PROSITE" id="PS50929">
    <property type="entry name" value="ABC_TM1F"/>
    <property type="match status" value="1"/>
</dbReference>
<dbReference type="PROSITE" id="PS50893">
    <property type="entry name" value="ABC_TRANSPORTER_2"/>
    <property type="match status" value="1"/>
</dbReference>
<dbReference type="SMART" id="SM00382">
    <property type="entry name" value="AAA"/>
    <property type="match status" value="1"/>
</dbReference>